<dbReference type="Pfam" id="PF07707">
    <property type="entry name" value="BACK"/>
    <property type="match status" value="1"/>
</dbReference>
<dbReference type="InterPro" id="IPR011333">
    <property type="entry name" value="SKP1/BTB/POZ_sf"/>
</dbReference>
<accession>A0A6P4Y9A1</accession>
<proteinExistence type="predicted"/>
<dbReference type="PANTHER" id="PTHR24412:SF499">
    <property type="entry name" value="KELCH REPEAT AND BTB DOMAIN-CONTAINING PROTEIN 8-LIKE ISOFORM X1"/>
    <property type="match status" value="1"/>
</dbReference>
<gene>
    <name evidence="5" type="primary">LOC109463118</name>
</gene>
<dbReference type="OrthoDB" id="6359816at2759"/>
<evidence type="ECO:0000259" key="3">
    <source>
        <dbReference type="PROSITE" id="PS50097"/>
    </source>
</evidence>
<dbReference type="Proteomes" id="UP000515135">
    <property type="component" value="Unplaced"/>
</dbReference>
<protein>
    <submittedName>
        <fullName evidence="5">Kelch repeat and BTB domain-containing protein 8-like</fullName>
    </submittedName>
</protein>
<dbReference type="RefSeq" id="XP_019615392.1">
    <property type="nucleotide sequence ID" value="XM_019759833.1"/>
</dbReference>
<evidence type="ECO:0000256" key="2">
    <source>
        <dbReference type="ARBA" id="ARBA00022737"/>
    </source>
</evidence>
<dbReference type="Gene3D" id="3.30.710.10">
    <property type="entry name" value="Potassium Channel Kv1.1, Chain A"/>
    <property type="match status" value="1"/>
</dbReference>
<dbReference type="InterPro" id="IPR017096">
    <property type="entry name" value="BTB-kelch_protein"/>
</dbReference>
<dbReference type="GeneID" id="109463118"/>
<name>A0A6P4Y9A1_BRABE</name>
<dbReference type="SUPFAM" id="SSF117281">
    <property type="entry name" value="Kelch motif"/>
    <property type="match status" value="1"/>
</dbReference>
<evidence type="ECO:0000313" key="5">
    <source>
        <dbReference type="RefSeq" id="XP_019615392.1"/>
    </source>
</evidence>
<evidence type="ECO:0000313" key="4">
    <source>
        <dbReference type="Proteomes" id="UP000515135"/>
    </source>
</evidence>
<reference evidence="5" key="1">
    <citation type="submission" date="2025-08" db="UniProtKB">
        <authorList>
            <consortium name="RefSeq"/>
        </authorList>
    </citation>
    <scope>IDENTIFICATION</scope>
    <source>
        <tissue evidence="5">Gonad</tissue>
    </source>
</reference>
<dbReference type="SMART" id="SM00875">
    <property type="entry name" value="BACK"/>
    <property type="match status" value="1"/>
</dbReference>
<dbReference type="InterPro" id="IPR011705">
    <property type="entry name" value="BACK"/>
</dbReference>
<feature type="domain" description="BTB" evidence="3">
    <location>
        <begin position="26"/>
        <end position="93"/>
    </location>
</feature>
<dbReference type="InterPro" id="IPR015915">
    <property type="entry name" value="Kelch-typ_b-propeller"/>
</dbReference>
<keyword evidence="1" id="KW-0880">Kelch repeat</keyword>
<dbReference type="Gene3D" id="2.120.10.80">
    <property type="entry name" value="Kelch-type beta propeller"/>
    <property type="match status" value="1"/>
</dbReference>
<keyword evidence="2" id="KW-0677">Repeat</keyword>
<dbReference type="KEGG" id="bbel:109463118"/>
<dbReference type="SUPFAM" id="SSF54695">
    <property type="entry name" value="POZ domain"/>
    <property type="match status" value="1"/>
</dbReference>
<dbReference type="PROSITE" id="PS50097">
    <property type="entry name" value="BTB"/>
    <property type="match status" value="1"/>
</dbReference>
<dbReference type="SMART" id="SM00225">
    <property type="entry name" value="BTB"/>
    <property type="match status" value="1"/>
</dbReference>
<dbReference type="PANTHER" id="PTHR24412">
    <property type="entry name" value="KELCH PROTEIN"/>
    <property type="match status" value="1"/>
</dbReference>
<dbReference type="Pfam" id="PF00651">
    <property type="entry name" value="BTB"/>
    <property type="match status" value="1"/>
</dbReference>
<dbReference type="InterPro" id="IPR000210">
    <property type="entry name" value="BTB/POZ_dom"/>
</dbReference>
<dbReference type="Gene3D" id="1.25.40.420">
    <property type="match status" value="1"/>
</dbReference>
<sequence>MNVTDPVHASAVLRELNSLRKEAELTDVVLEVEGKSFPCHRAVLASCSPYFRAMFTSSYAEARQDRITIQDVSEVAMATILDYAYTGRLETEPDQVQAVMSAAGLLQVDFVCRKAAEYMKEHLDVSNCADVLMYADMQGDSCLVEDSERYIASRFNQAVLQPSFLQLSLSQLQSLLESDDLITQSEDDVVQAALRWIDFNQAERSQHLPALCKTLRQPFISSKQREEIESRHLSSSGGTLVYSENTTQRLGQKRTEMQVILTCYFDDIDGDGHPYVPCYNPATGAAYAIDLPDDIPRHYSMLSMAATPDGDLYLATDIDTSCSRGCCEESGTNKERKFYLYNHLLDTWEPKCEMIAKTDRYELVFLEGYIYAISGDDEKGMAERYDPSRDEWTSIPPFPHPVSSQLCTVALGDSIYVIRKEGCCSFSTTENKWDKIADMVEPPMYPQAVTYRGSIYCVNREDSGDSLPTYVEAYNPADGVWKRTGKGKSFVYNKGIPTTYGGTLRATLMTHRETLYLFTVHIERERGGFWEESNPRSKLYVYKYRPETDSWASVGKAAKRKLAPPKRCHDSLSDFLVARMFPRCLGYNSDLDDLMWDIR</sequence>
<keyword evidence="4" id="KW-1185">Reference proteome</keyword>
<evidence type="ECO:0000256" key="1">
    <source>
        <dbReference type="ARBA" id="ARBA00022441"/>
    </source>
</evidence>
<dbReference type="PIRSF" id="PIRSF037037">
    <property type="entry name" value="Kelch-like_protein_gigaxonin"/>
    <property type="match status" value="1"/>
</dbReference>
<dbReference type="AlphaFoldDB" id="A0A6P4Y9A1"/>
<organism evidence="4 5">
    <name type="scientific">Branchiostoma belcheri</name>
    <name type="common">Amphioxus</name>
    <dbReference type="NCBI Taxonomy" id="7741"/>
    <lineage>
        <taxon>Eukaryota</taxon>
        <taxon>Metazoa</taxon>
        <taxon>Chordata</taxon>
        <taxon>Cephalochordata</taxon>
        <taxon>Leptocardii</taxon>
        <taxon>Amphioxiformes</taxon>
        <taxon>Branchiostomatidae</taxon>
        <taxon>Branchiostoma</taxon>
    </lineage>
</organism>